<keyword evidence="2 4" id="KW-0378">Hydrolase</keyword>
<reference evidence="4" key="2">
    <citation type="journal article" date="2014" name="ISME J.">
        <title>Microbial stratification in low pH oxic and suboxic macroscopic growths along an acid mine drainage.</title>
        <authorList>
            <person name="Mendez-Garcia C."/>
            <person name="Mesa V."/>
            <person name="Sprenger R.R."/>
            <person name="Richter M."/>
            <person name="Diez M.S."/>
            <person name="Solano J."/>
            <person name="Bargiela R."/>
            <person name="Golyshina O.V."/>
            <person name="Manteca A."/>
            <person name="Ramos J.L."/>
            <person name="Gallego J.R."/>
            <person name="Llorente I."/>
            <person name="Martins Dos Santos V.A."/>
            <person name="Jensen O.N."/>
            <person name="Pelaez A.I."/>
            <person name="Sanchez J."/>
            <person name="Ferrer M."/>
        </authorList>
    </citation>
    <scope>NUCLEOTIDE SEQUENCE</scope>
</reference>
<dbReference type="AlphaFoldDB" id="T1ACR7"/>
<feature type="non-terminal residue" evidence="4">
    <location>
        <position position="47"/>
    </location>
</feature>
<organism evidence="4">
    <name type="scientific">mine drainage metagenome</name>
    <dbReference type="NCBI Taxonomy" id="410659"/>
    <lineage>
        <taxon>unclassified sequences</taxon>
        <taxon>metagenomes</taxon>
        <taxon>ecological metagenomes</taxon>
    </lineage>
</organism>
<evidence type="ECO:0000256" key="3">
    <source>
        <dbReference type="ARBA" id="ARBA00048707"/>
    </source>
</evidence>
<dbReference type="GO" id="GO:0004045">
    <property type="term" value="F:peptidyl-tRNA hydrolase activity"/>
    <property type="evidence" value="ECO:0007669"/>
    <property type="project" value="UniProtKB-EC"/>
</dbReference>
<proteinExistence type="predicted"/>
<dbReference type="InterPro" id="IPR023476">
    <property type="entry name" value="Pep_tRNA_hydro_II_dom_sf"/>
</dbReference>
<name>T1ACR7_9ZZZZ</name>
<gene>
    <name evidence="4" type="ORF">B2A_11173</name>
</gene>
<sequence length="47" mass="5259">MESTEIKQAIIIRSDLEMSRGKTAAQAAHASLMSYFEAERMDKNVAK</sequence>
<comment type="caution">
    <text evidence="4">The sequence shown here is derived from an EMBL/GenBank/DDBJ whole genome shotgun (WGS) entry which is preliminary data.</text>
</comment>
<dbReference type="EC" id="3.1.1.29" evidence="1"/>
<dbReference type="Pfam" id="PF01981">
    <property type="entry name" value="PTH2"/>
    <property type="match status" value="1"/>
</dbReference>
<evidence type="ECO:0000313" key="4">
    <source>
        <dbReference type="EMBL" id="EQD39630.1"/>
    </source>
</evidence>
<dbReference type="Gene3D" id="3.40.1490.10">
    <property type="entry name" value="Bit1"/>
    <property type="match status" value="1"/>
</dbReference>
<dbReference type="EMBL" id="AUZZ01008053">
    <property type="protein sequence ID" value="EQD39630.1"/>
    <property type="molecule type" value="Genomic_DNA"/>
</dbReference>
<comment type="catalytic activity">
    <reaction evidence="3">
        <text>an N-acyl-L-alpha-aminoacyl-tRNA + H2O = an N-acyl-L-amino acid + a tRNA + H(+)</text>
        <dbReference type="Rhea" id="RHEA:54448"/>
        <dbReference type="Rhea" id="RHEA-COMP:10123"/>
        <dbReference type="Rhea" id="RHEA-COMP:13883"/>
        <dbReference type="ChEBI" id="CHEBI:15377"/>
        <dbReference type="ChEBI" id="CHEBI:15378"/>
        <dbReference type="ChEBI" id="CHEBI:59874"/>
        <dbReference type="ChEBI" id="CHEBI:78442"/>
        <dbReference type="ChEBI" id="CHEBI:138191"/>
        <dbReference type="EC" id="3.1.1.29"/>
    </reaction>
</comment>
<evidence type="ECO:0000256" key="2">
    <source>
        <dbReference type="ARBA" id="ARBA00022801"/>
    </source>
</evidence>
<dbReference type="SUPFAM" id="SSF102462">
    <property type="entry name" value="Peptidyl-tRNA hydrolase II"/>
    <property type="match status" value="1"/>
</dbReference>
<dbReference type="InterPro" id="IPR002833">
    <property type="entry name" value="PTH2"/>
</dbReference>
<accession>T1ACR7</accession>
<evidence type="ECO:0000256" key="1">
    <source>
        <dbReference type="ARBA" id="ARBA00013260"/>
    </source>
</evidence>
<protein>
    <recommendedName>
        <fullName evidence="1">peptidyl-tRNA hydrolase</fullName>
        <ecNumber evidence="1">3.1.1.29</ecNumber>
    </recommendedName>
</protein>
<reference evidence="4" key="1">
    <citation type="submission" date="2013-08" db="EMBL/GenBank/DDBJ databases">
        <authorList>
            <person name="Mendez C."/>
            <person name="Richter M."/>
            <person name="Ferrer M."/>
            <person name="Sanchez J."/>
        </authorList>
    </citation>
    <scope>NUCLEOTIDE SEQUENCE</scope>
</reference>